<organism evidence="2">
    <name type="scientific">Caenorhabditis brenneri</name>
    <name type="common">Nematode worm</name>
    <dbReference type="NCBI Taxonomy" id="135651"/>
    <lineage>
        <taxon>Eukaryota</taxon>
        <taxon>Metazoa</taxon>
        <taxon>Ecdysozoa</taxon>
        <taxon>Nematoda</taxon>
        <taxon>Chromadorea</taxon>
        <taxon>Rhabditida</taxon>
        <taxon>Rhabditina</taxon>
        <taxon>Rhabditomorpha</taxon>
        <taxon>Rhabditoidea</taxon>
        <taxon>Rhabditidae</taxon>
        <taxon>Peloderinae</taxon>
        <taxon>Caenorhabditis</taxon>
    </lineage>
</organism>
<accession>G0PDV7</accession>
<evidence type="ECO:0000313" key="1">
    <source>
        <dbReference type="EMBL" id="EGT52430.1"/>
    </source>
</evidence>
<protein>
    <submittedName>
        <fullName evidence="1">Uncharacterized protein</fullName>
    </submittedName>
</protein>
<dbReference type="HOGENOM" id="CLU_2943891_0_0_1"/>
<sequence length="60" mass="6982">MYEKMEVMVFWVDDWDLVGQYEPMINPEEVLDGIETFKVGNMSMQTILDNIETATKAECC</sequence>
<evidence type="ECO:0000313" key="2">
    <source>
        <dbReference type="Proteomes" id="UP000008068"/>
    </source>
</evidence>
<dbReference type="EMBL" id="GL380293">
    <property type="protein sequence ID" value="EGT52430.1"/>
    <property type="molecule type" value="Genomic_DNA"/>
</dbReference>
<name>G0PDV7_CAEBE</name>
<reference evidence="2" key="1">
    <citation type="submission" date="2011-07" db="EMBL/GenBank/DDBJ databases">
        <authorList>
            <consortium name="Caenorhabditis brenneri Sequencing and Analysis Consortium"/>
            <person name="Wilson R.K."/>
        </authorList>
    </citation>
    <scope>NUCLEOTIDE SEQUENCE [LARGE SCALE GENOMIC DNA]</scope>
    <source>
        <strain evidence="2">PB2801</strain>
    </source>
</reference>
<dbReference type="Proteomes" id="UP000008068">
    <property type="component" value="Unassembled WGS sequence"/>
</dbReference>
<dbReference type="AlphaFoldDB" id="G0PDV7"/>
<gene>
    <name evidence="1" type="ORF">CAEBREN_11898</name>
</gene>
<dbReference type="InParanoid" id="G0PDV7"/>
<proteinExistence type="predicted"/>
<keyword evidence="2" id="KW-1185">Reference proteome</keyword>